<dbReference type="Pfam" id="PF03109">
    <property type="entry name" value="ABC1"/>
    <property type="match status" value="1"/>
</dbReference>
<evidence type="ECO:0000256" key="5">
    <source>
        <dbReference type="SAM" id="MobiDB-lite"/>
    </source>
</evidence>
<dbReference type="GO" id="GO:0006744">
    <property type="term" value="P:ubiquinone biosynthetic process"/>
    <property type="evidence" value="ECO:0007669"/>
    <property type="project" value="TreeGrafter"/>
</dbReference>
<dbReference type="PANTHER" id="PTHR43851:SF3">
    <property type="entry name" value="COENZYME Q8"/>
    <property type="match status" value="1"/>
</dbReference>
<evidence type="ECO:0000259" key="6">
    <source>
        <dbReference type="Pfam" id="PF03109"/>
    </source>
</evidence>
<dbReference type="AlphaFoldDB" id="A0A1S3CNT0"/>
<dbReference type="PANTHER" id="PTHR43851">
    <property type="match status" value="1"/>
</dbReference>
<comment type="similarity">
    <text evidence="1">Belongs to the protein kinase superfamily. ADCK protein kinase family.</text>
</comment>
<dbReference type="RefSeq" id="XP_008464752.2">
    <property type="nucleotide sequence ID" value="XM_008466530.3"/>
</dbReference>
<dbReference type="GO" id="GO:0016740">
    <property type="term" value="F:transferase activity"/>
    <property type="evidence" value="ECO:0007669"/>
    <property type="project" value="UniProtKB-KW"/>
</dbReference>
<dbReference type="CDD" id="cd13970">
    <property type="entry name" value="ABC1_ADCK3"/>
    <property type="match status" value="1"/>
</dbReference>
<dbReference type="GO" id="GO:0005524">
    <property type="term" value="F:ATP binding"/>
    <property type="evidence" value="ECO:0007669"/>
    <property type="project" value="UniProtKB-KW"/>
</dbReference>
<feature type="region of interest" description="Disordered" evidence="5">
    <location>
        <begin position="126"/>
        <end position="167"/>
    </location>
</feature>
<dbReference type="InterPro" id="IPR004147">
    <property type="entry name" value="ABC1_dom"/>
</dbReference>
<feature type="domain" description="ABC1 atypical kinase-like" evidence="6">
    <location>
        <begin position="257"/>
        <end position="349"/>
    </location>
</feature>
<dbReference type="InterPro" id="IPR051409">
    <property type="entry name" value="Atypical_kinase_ADCK"/>
</dbReference>
<reference evidence="8" key="1">
    <citation type="submission" date="2025-08" db="UniProtKB">
        <authorList>
            <consortium name="RefSeq"/>
        </authorList>
    </citation>
    <scope>IDENTIFICATION</scope>
    <source>
        <tissue evidence="8">Stem</tissue>
    </source>
</reference>
<keyword evidence="7" id="KW-1185">Reference proteome</keyword>
<sequence>MSTSRDATRLVSGVSLVAKELLQRSHLLDISRIHNFQTLLSTPLKKLVVSLTDISGLTRGKVHQFSTADPPNRDSVAYFSHPIQSTHLHSTEISDLGVAHNQTCVSDSSPLSQNEDKENNLVIGTEPINASSPTFSGAEAGEAPSGRVEVTPPRKRRTPRERRVPSTPFSRALGFAGLGAGLAWGTLQESAKRLVFGSENLQNQPSALSPFLSEKNAERLALALCRMRGAALKIGQMLSIQDESLVPAPILAALDIVRQGADVMPRSQLNQVLKAELGQDWSSKLISFDYEPMAAASIGQVHRAVSKDGMNVAMKIQYPGVADSIESDIDNVKLLLDYTNLIPKGLYLDRAIKTDPNWGNFLYDEANKTINLIDFGAARDYPKNFVDNYLRMVVACANGDRDAVIEMSKRLGFLTGKESEVMLDAHVQAGFVVGLPFSKAGVYDFRASNITHSITNLSGTMLRHRLTPPPDEAYSLHRKLSGAFLACIKLGAAVPCRQLLFHIYDNYHFDHQD</sequence>
<proteinExistence type="inferred from homology"/>
<gene>
    <name evidence="8" type="primary">LOC103502560</name>
</gene>
<evidence type="ECO:0000256" key="4">
    <source>
        <dbReference type="ARBA" id="ARBA00022840"/>
    </source>
</evidence>
<evidence type="ECO:0000256" key="3">
    <source>
        <dbReference type="ARBA" id="ARBA00022741"/>
    </source>
</evidence>
<name>A0A1S3CNT0_CUCME</name>
<dbReference type="InterPro" id="IPR011009">
    <property type="entry name" value="Kinase-like_dom_sf"/>
</dbReference>
<keyword evidence="3" id="KW-0547">Nucleotide-binding</keyword>
<dbReference type="InterPro" id="IPR034646">
    <property type="entry name" value="ADCK3_dom"/>
</dbReference>
<evidence type="ECO:0000256" key="1">
    <source>
        <dbReference type="ARBA" id="ARBA00009670"/>
    </source>
</evidence>
<keyword evidence="4" id="KW-0067">ATP-binding</keyword>
<dbReference type="GeneID" id="103502560"/>
<keyword evidence="2" id="KW-0808">Transferase</keyword>
<accession>A0A1S3CNT0</accession>
<dbReference type="SUPFAM" id="SSF56112">
    <property type="entry name" value="Protein kinase-like (PK-like)"/>
    <property type="match status" value="1"/>
</dbReference>
<evidence type="ECO:0000313" key="7">
    <source>
        <dbReference type="Proteomes" id="UP001652600"/>
    </source>
</evidence>
<organism evidence="7 8">
    <name type="scientific">Cucumis melo</name>
    <name type="common">Muskmelon</name>
    <dbReference type="NCBI Taxonomy" id="3656"/>
    <lineage>
        <taxon>Eukaryota</taxon>
        <taxon>Viridiplantae</taxon>
        <taxon>Streptophyta</taxon>
        <taxon>Embryophyta</taxon>
        <taxon>Tracheophyta</taxon>
        <taxon>Spermatophyta</taxon>
        <taxon>Magnoliopsida</taxon>
        <taxon>eudicotyledons</taxon>
        <taxon>Gunneridae</taxon>
        <taxon>Pentapetalae</taxon>
        <taxon>rosids</taxon>
        <taxon>fabids</taxon>
        <taxon>Cucurbitales</taxon>
        <taxon>Cucurbitaceae</taxon>
        <taxon>Benincaseae</taxon>
        <taxon>Cucumis</taxon>
    </lineage>
</organism>
<dbReference type="Proteomes" id="UP001652600">
    <property type="component" value="Chromosome 10"/>
</dbReference>
<evidence type="ECO:0000256" key="2">
    <source>
        <dbReference type="ARBA" id="ARBA00022679"/>
    </source>
</evidence>
<protein>
    <submittedName>
        <fullName evidence="8">Protein ABC transporter 1, mitochondrial isoform X2</fullName>
    </submittedName>
</protein>
<evidence type="ECO:0000313" key="8">
    <source>
        <dbReference type="RefSeq" id="XP_008464752.2"/>
    </source>
</evidence>